<feature type="compositionally biased region" description="Polar residues" evidence="7">
    <location>
        <begin position="1"/>
        <end position="14"/>
    </location>
</feature>
<organism evidence="9 10">
    <name type="scientific">Trichodelitschia bisporula</name>
    <dbReference type="NCBI Taxonomy" id="703511"/>
    <lineage>
        <taxon>Eukaryota</taxon>
        <taxon>Fungi</taxon>
        <taxon>Dikarya</taxon>
        <taxon>Ascomycota</taxon>
        <taxon>Pezizomycotina</taxon>
        <taxon>Dothideomycetes</taxon>
        <taxon>Dothideomycetes incertae sedis</taxon>
        <taxon>Phaeotrichales</taxon>
        <taxon>Phaeotrichaceae</taxon>
        <taxon>Trichodelitschia</taxon>
    </lineage>
</organism>
<comment type="similarity">
    <text evidence="3">Belongs to the CHZ1 family.</text>
</comment>
<protein>
    <recommendedName>
        <fullName evidence="8">Histone chaperone domain-containing protein</fullName>
    </recommendedName>
</protein>
<accession>A0A6G1HMZ0</accession>
<evidence type="ECO:0000313" key="9">
    <source>
        <dbReference type="EMBL" id="KAF2397226.1"/>
    </source>
</evidence>
<feature type="region of interest" description="Disordered" evidence="7">
    <location>
        <begin position="1"/>
        <end position="113"/>
    </location>
</feature>
<sequence length="113" mass="12587">MSDQASNTLQSATSEGKGKGKAIDTQQPDYSMDEASEESEFDEEVEPEPEEEDEDNMEEIDLDNIVEGGQRTRGKTIDFAEAARKAQELGDDDEEEEDDDYVDPEAEADAMEE</sequence>
<feature type="compositionally biased region" description="Basic and acidic residues" evidence="7">
    <location>
        <begin position="75"/>
        <end position="88"/>
    </location>
</feature>
<comment type="function">
    <text evidence="1">Forms a chaperone-bound H2A.Z-H2B complex that acts as a source for SWR1 complex-dependent H2A to H2A.Z histone replacement in chromatin.</text>
</comment>
<feature type="domain" description="Histone chaperone" evidence="8">
    <location>
        <begin position="51"/>
        <end position="88"/>
    </location>
</feature>
<evidence type="ECO:0000313" key="10">
    <source>
        <dbReference type="Proteomes" id="UP000799640"/>
    </source>
</evidence>
<dbReference type="OrthoDB" id="2148987at2759"/>
<keyword evidence="10" id="KW-1185">Reference proteome</keyword>
<evidence type="ECO:0000256" key="4">
    <source>
        <dbReference type="ARBA" id="ARBA00023186"/>
    </source>
</evidence>
<comment type="subcellular location">
    <subcellularLocation>
        <location evidence="2">Nucleus</location>
    </subcellularLocation>
</comment>
<keyword evidence="5" id="KW-0539">Nucleus</keyword>
<evidence type="ECO:0000256" key="3">
    <source>
        <dbReference type="ARBA" id="ARBA00008057"/>
    </source>
</evidence>
<evidence type="ECO:0000256" key="6">
    <source>
        <dbReference type="ARBA" id="ARBA00025877"/>
    </source>
</evidence>
<reference evidence="9" key="1">
    <citation type="journal article" date="2020" name="Stud. Mycol.">
        <title>101 Dothideomycetes genomes: a test case for predicting lifestyles and emergence of pathogens.</title>
        <authorList>
            <person name="Haridas S."/>
            <person name="Albert R."/>
            <person name="Binder M."/>
            <person name="Bloem J."/>
            <person name="Labutti K."/>
            <person name="Salamov A."/>
            <person name="Andreopoulos B."/>
            <person name="Baker S."/>
            <person name="Barry K."/>
            <person name="Bills G."/>
            <person name="Bluhm B."/>
            <person name="Cannon C."/>
            <person name="Castanera R."/>
            <person name="Culley D."/>
            <person name="Daum C."/>
            <person name="Ezra D."/>
            <person name="Gonzalez J."/>
            <person name="Henrissat B."/>
            <person name="Kuo A."/>
            <person name="Liang C."/>
            <person name="Lipzen A."/>
            <person name="Lutzoni F."/>
            <person name="Magnuson J."/>
            <person name="Mondo S."/>
            <person name="Nolan M."/>
            <person name="Ohm R."/>
            <person name="Pangilinan J."/>
            <person name="Park H.-J."/>
            <person name="Ramirez L."/>
            <person name="Alfaro M."/>
            <person name="Sun H."/>
            <person name="Tritt A."/>
            <person name="Yoshinaga Y."/>
            <person name="Zwiers L.-H."/>
            <person name="Turgeon B."/>
            <person name="Goodwin S."/>
            <person name="Spatafora J."/>
            <person name="Crous P."/>
            <person name="Grigoriev I."/>
        </authorList>
    </citation>
    <scope>NUCLEOTIDE SEQUENCE</scope>
    <source>
        <strain evidence="9">CBS 262.69</strain>
    </source>
</reference>
<comment type="subunit">
    <text evidence="6">Forms a heterotrimer with H2A.Z-H2B, stabilizing the association of the histone dimer. Also, with a lower affinity, forms a heterotrimer with H2A-H2B.</text>
</comment>
<feature type="compositionally biased region" description="Acidic residues" evidence="7">
    <location>
        <begin position="89"/>
        <end position="113"/>
    </location>
</feature>
<dbReference type="EMBL" id="ML996704">
    <property type="protein sequence ID" value="KAF2397226.1"/>
    <property type="molecule type" value="Genomic_DNA"/>
</dbReference>
<evidence type="ECO:0000256" key="7">
    <source>
        <dbReference type="SAM" id="MobiDB-lite"/>
    </source>
</evidence>
<dbReference type="InterPro" id="IPR019098">
    <property type="entry name" value="Histone_chaperone_domain_CHZ"/>
</dbReference>
<keyword evidence="4" id="KW-0143">Chaperone</keyword>
<feature type="compositionally biased region" description="Acidic residues" evidence="7">
    <location>
        <begin position="31"/>
        <end position="64"/>
    </location>
</feature>
<dbReference type="Proteomes" id="UP000799640">
    <property type="component" value="Unassembled WGS sequence"/>
</dbReference>
<evidence type="ECO:0000256" key="2">
    <source>
        <dbReference type="ARBA" id="ARBA00004123"/>
    </source>
</evidence>
<evidence type="ECO:0000256" key="5">
    <source>
        <dbReference type="ARBA" id="ARBA00023242"/>
    </source>
</evidence>
<evidence type="ECO:0000259" key="8">
    <source>
        <dbReference type="SMART" id="SM01082"/>
    </source>
</evidence>
<proteinExistence type="inferred from homology"/>
<gene>
    <name evidence="9" type="ORF">EJ06DRAFT_524213</name>
</gene>
<evidence type="ECO:0000256" key="1">
    <source>
        <dbReference type="ARBA" id="ARBA00002212"/>
    </source>
</evidence>
<dbReference type="SMART" id="SM01082">
    <property type="entry name" value="CHZ"/>
    <property type="match status" value="1"/>
</dbReference>
<name>A0A6G1HMZ0_9PEZI</name>
<dbReference type="GO" id="GO:0005634">
    <property type="term" value="C:nucleus"/>
    <property type="evidence" value="ECO:0007669"/>
    <property type="project" value="UniProtKB-SubCell"/>
</dbReference>
<dbReference type="Pfam" id="PF09649">
    <property type="entry name" value="CHZ"/>
    <property type="match status" value="1"/>
</dbReference>
<dbReference type="AlphaFoldDB" id="A0A6G1HMZ0"/>